<comment type="caution">
    <text evidence="1">The sequence shown here is derived from an EMBL/GenBank/DDBJ whole genome shotgun (WGS) entry which is preliminary data.</text>
</comment>
<reference evidence="1 2" key="1">
    <citation type="submission" date="2016-05" db="EMBL/GenBank/DDBJ databases">
        <title>Comparative genomics of biotechnologically important yeasts.</title>
        <authorList>
            <consortium name="DOE Joint Genome Institute"/>
            <person name="Riley R."/>
            <person name="Haridas S."/>
            <person name="Wolfe K.H."/>
            <person name="Lopes M.R."/>
            <person name="Hittinger C.T."/>
            <person name="Goker M."/>
            <person name="Salamov A."/>
            <person name="Wisecaver J."/>
            <person name="Long T.M."/>
            <person name="Aerts A.L."/>
            <person name="Barry K."/>
            <person name="Choi C."/>
            <person name="Clum A."/>
            <person name="Coughlan A.Y."/>
            <person name="Deshpande S."/>
            <person name="Douglass A.P."/>
            <person name="Hanson S.J."/>
            <person name="Klenk H.-P."/>
            <person name="LaButti K."/>
            <person name="Lapidus A."/>
            <person name="Lindquist E."/>
            <person name="Lipzen A."/>
            <person name="Meier-kolthoff J.P."/>
            <person name="Ohm R.A."/>
            <person name="Otillar R.P."/>
            <person name="Pangilinan J."/>
            <person name="Peng Y."/>
            <person name="Rokas A."/>
            <person name="Rosa C.A."/>
            <person name="Scheuner C."/>
            <person name="Sibirny A.A."/>
            <person name="Slot J.C."/>
            <person name="Stielow J.B."/>
            <person name="Sun H."/>
            <person name="Kurtzman C.P."/>
            <person name="Blackwell M."/>
            <person name="Grigoriev I.V."/>
            <person name="Jeffries T.W."/>
        </authorList>
    </citation>
    <scope>NUCLEOTIDE SEQUENCE [LARGE SCALE GENOMIC DNA]</scope>
    <source>
        <strain evidence="1 2">NRRL YB-4993</strain>
    </source>
</reference>
<sequence length="497" mass="56908">MLQLPNIDDETEAFFSHLRGLGNGEEDEDLALVDDFAMGIKFHTPSLYSFSDSDSIYNPVINNLVQLLLRVIPSSSQPYVDLLDRLLAPLGFEEICVYISKETILECLKDPKTQAFTLGILKRRLSKDEAVLRFISGTDLIYGLAEDFIVKDDTEFAVSSYICDLIQETTHANSSVLSAEKFKFLANISETELPSEMYICKHFMLLEALVSIDFSNQPWGAELFSVKFQSVLNFDNQVCSRSCLLLMASTYSKWIGRVPFSWLKEFISDLFEYVLSNHPSPTTKQDFANEFLSSYQDIFTHLLNSKGESLKFGLEVLSRPGVDIIDENEPTSYQFFSRINLNNIAGKEDMFLKHFSDLDIRSGSAFVTGCITALIKDECFFNLLVEKNMLTVENVKDWQKEFLFEFMKVMVFSDYSAQYLLAELSYLVLTYLLTVDRTMTNRDIWNSKKETIRQLLLHRNVDLGSWKSGLSRCLYEMENGRRLANLEPQVEVTSEVL</sequence>
<dbReference type="RefSeq" id="XP_018711110.1">
    <property type="nucleotide sequence ID" value="XM_018856085.1"/>
</dbReference>
<gene>
    <name evidence="1" type="ORF">METBIDRAFT_32566</name>
</gene>
<dbReference type="OrthoDB" id="4074002at2759"/>
<accession>A0A1A0H9N3</accession>
<dbReference type="GeneID" id="30029061"/>
<dbReference type="STRING" id="869754.A0A1A0H9N3"/>
<keyword evidence="2" id="KW-1185">Reference proteome</keyword>
<dbReference type="Proteomes" id="UP000092555">
    <property type="component" value="Unassembled WGS sequence"/>
</dbReference>
<proteinExistence type="predicted"/>
<dbReference type="AlphaFoldDB" id="A0A1A0H9N3"/>
<organism evidence="1 2">
    <name type="scientific">Metschnikowia bicuspidata var. bicuspidata NRRL YB-4993</name>
    <dbReference type="NCBI Taxonomy" id="869754"/>
    <lineage>
        <taxon>Eukaryota</taxon>
        <taxon>Fungi</taxon>
        <taxon>Dikarya</taxon>
        <taxon>Ascomycota</taxon>
        <taxon>Saccharomycotina</taxon>
        <taxon>Pichiomycetes</taxon>
        <taxon>Metschnikowiaceae</taxon>
        <taxon>Metschnikowia</taxon>
    </lineage>
</organism>
<evidence type="ECO:0000313" key="2">
    <source>
        <dbReference type="Proteomes" id="UP000092555"/>
    </source>
</evidence>
<dbReference type="Gene3D" id="1.25.40.580">
    <property type="match status" value="1"/>
</dbReference>
<dbReference type="EMBL" id="LXTC01000004">
    <property type="protein sequence ID" value="OBA20588.1"/>
    <property type="molecule type" value="Genomic_DNA"/>
</dbReference>
<evidence type="ECO:0000313" key="1">
    <source>
        <dbReference type="EMBL" id="OBA20588.1"/>
    </source>
</evidence>
<evidence type="ECO:0008006" key="3">
    <source>
        <dbReference type="Google" id="ProtNLM"/>
    </source>
</evidence>
<protein>
    <recommendedName>
        <fullName evidence="3">DNA mismatch repair protein HSM3</fullName>
    </recommendedName>
</protein>
<name>A0A1A0H9N3_9ASCO</name>